<dbReference type="AlphaFoldDB" id="A0A0K1Q0P9"/>
<dbReference type="RefSeq" id="WP_240488590.1">
    <property type="nucleotide sequence ID" value="NZ_CP012333.1"/>
</dbReference>
<dbReference type="Proteomes" id="UP000064967">
    <property type="component" value="Chromosome"/>
</dbReference>
<dbReference type="KEGG" id="llu:AKJ09_05653"/>
<dbReference type="PROSITE" id="PS51257">
    <property type="entry name" value="PROKAR_LIPOPROTEIN"/>
    <property type="match status" value="1"/>
</dbReference>
<gene>
    <name evidence="2" type="ORF">AKJ09_05653</name>
</gene>
<dbReference type="NCBIfam" id="NF033768">
    <property type="entry name" value="myxo_SS_tail"/>
    <property type="match status" value="1"/>
</dbReference>
<keyword evidence="3" id="KW-1185">Reference proteome</keyword>
<accession>A0A0K1Q0P9</accession>
<reference evidence="2 3" key="1">
    <citation type="submission" date="2015-08" db="EMBL/GenBank/DDBJ databases">
        <authorList>
            <person name="Babu N.S."/>
            <person name="Beckwith C.J."/>
            <person name="Beseler K.G."/>
            <person name="Brison A."/>
            <person name="Carone J.V."/>
            <person name="Caskin T.P."/>
            <person name="Diamond M."/>
            <person name="Durham M.E."/>
            <person name="Foxe J.M."/>
            <person name="Go M."/>
            <person name="Henderson B.A."/>
            <person name="Jones I.B."/>
            <person name="McGettigan J.A."/>
            <person name="Micheletti S.J."/>
            <person name="Nasrallah M.E."/>
            <person name="Ortiz D."/>
            <person name="Piller C.R."/>
            <person name="Privatt S.R."/>
            <person name="Schneider S.L."/>
            <person name="Sharp S."/>
            <person name="Smith T.C."/>
            <person name="Stanton J.D."/>
            <person name="Ullery H.E."/>
            <person name="Wilson R.J."/>
            <person name="Serrano M.G."/>
            <person name="Buck G."/>
            <person name="Lee V."/>
            <person name="Wang Y."/>
            <person name="Carvalho R."/>
            <person name="Voegtly L."/>
            <person name="Shi R."/>
            <person name="Duckworth R."/>
            <person name="Johnson A."/>
            <person name="Loviza R."/>
            <person name="Walstead R."/>
            <person name="Shah Z."/>
            <person name="Kiflezghi M."/>
            <person name="Wade K."/>
            <person name="Ball S.L."/>
            <person name="Bradley K.W."/>
            <person name="Asai D.J."/>
            <person name="Bowman C.A."/>
            <person name="Russell D.A."/>
            <person name="Pope W.H."/>
            <person name="Jacobs-Sera D."/>
            <person name="Hendrix R.W."/>
            <person name="Hatfull G.F."/>
        </authorList>
    </citation>
    <scope>NUCLEOTIDE SEQUENCE [LARGE SCALE GENOMIC DNA]</scope>
    <source>
        <strain evidence="2 3">DSM 27648</strain>
    </source>
</reference>
<sequence length="141" mass="14496">MKTTLLIAASLVVATGCSFAKRSPEMYRDDTKAALESKNNDIHACYDGVLKGTPGVSGKVTVKFDVIADGEENAGKVANVTVDKANTTAPDAVADCVVKSIAGAGPLQPADKYKGEGTFSYEFTAPPAPVVPATPAHAPKS</sequence>
<dbReference type="PATRIC" id="fig|1391654.3.peg.5731"/>
<evidence type="ECO:0000313" key="2">
    <source>
        <dbReference type="EMBL" id="AKU98989.1"/>
    </source>
</evidence>
<dbReference type="InterPro" id="IPR049806">
    <property type="entry name" value="MasK-like_C"/>
</dbReference>
<proteinExistence type="predicted"/>
<name>A0A0K1Q0P9_9BACT</name>
<evidence type="ECO:0008006" key="4">
    <source>
        <dbReference type="Google" id="ProtNLM"/>
    </source>
</evidence>
<feature type="chain" id="PRO_5005466934" description="Energy transducer TonB" evidence="1">
    <location>
        <begin position="21"/>
        <end position="141"/>
    </location>
</feature>
<protein>
    <recommendedName>
        <fullName evidence="4">Energy transducer TonB</fullName>
    </recommendedName>
</protein>
<evidence type="ECO:0000256" key="1">
    <source>
        <dbReference type="SAM" id="SignalP"/>
    </source>
</evidence>
<organism evidence="2 3">
    <name type="scientific">Labilithrix luteola</name>
    <dbReference type="NCBI Taxonomy" id="1391654"/>
    <lineage>
        <taxon>Bacteria</taxon>
        <taxon>Pseudomonadati</taxon>
        <taxon>Myxococcota</taxon>
        <taxon>Polyangia</taxon>
        <taxon>Polyangiales</taxon>
        <taxon>Labilitrichaceae</taxon>
        <taxon>Labilithrix</taxon>
    </lineage>
</organism>
<evidence type="ECO:0000313" key="3">
    <source>
        <dbReference type="Proteomes" id="UP000064967"/>
    </source>
</evidence>
<dbReference type="EMBL" id="CP012333">
    <property type="protein sequence ID" value="AKU98989.1"/>
    <property type="molecule type" value="Genomic_DNA"/>
</dbReference>
<dbReference type="STRING" id="1391654.AKJ09_05653"/>
<keyword evidence="1" id="KW-0732">Signal</keyword>
<feature type="signal peptide" evidence="1">
    <location>
        <begin position="1"/>
        <end position="20"/>
    </location>
</feature>